<protein>
    <recommendedName>
        <fullName evidence="3">Restriction endonuclease</fullName>
    </recommendedName>
</protein>
<gene>
    <name evidence="1" type="ORF">MMF94_05595</name>
</gene>
<comment type="caution">
    <text evidence="1">The sequence shown here is derived from an EMBL/GenBank/DDBJ whole genome shotgun (WGS) entry which is preliminary data.</text>
</comment>
<evidence type="ECO:0008006" key="3">
    <source>
        <dbReference type="Google" id="ProtNLM"/>
    </source>
</evidence>
<evidence type="ECO:0000313" key="1">
    <source>
        <dbReference type="EMBL" id="MCH6165150.1"/>
    </source>
</evidence>
<name>A0ABS9T9D5_9PSEU</name>
<dbReference type="EMBL" id="JAKXMK010000004">
    <property type="protein sequence ID" value="MCH6165150.1"/>
    <property type="molecule type" value="Genomic_DNA"/>
</dbReference>
<accession>A0ABS9T9D5</accession>
<evidence type="ECO:0000313" key="2">
    <source>
        <dbReference type="Proteomes" id="UP001299970"/>
    </source>
</evidence>
<dbReference type="Proteomes" id="UP001299970">
    <property type="component" value="Unassembled WGS sequence"/>
</dbReference>
<sequence length="276" mass="30606">MMRASIQRNAKGYFRSDGYARLDPSEKGALSFFLGQAQAKVFAHDFFRVARFVHYDAYLAHAGRPRRKTRPDFIGFYGRQVAIGVEAKGRSGSFAQNLVTRAKRQAGSLPVIAGHPASATYVHVAYFDGDEWCAYLEDPPSARQGQLVDPATLTLVYYLPIVDSIRARRAELVRLVDDDVMYLRAYFSETDIYVAVRNDIAERVSVNSLVTADASRAVPGEAEAATLYDLVLSLDAEYSDLQSQPERESAHFFLGDDGVAVELGSSWADWAEAGMR</sequence>
<dbReference type="RefSeq" id="WP_241035182.1">
    <property type="nucleotide sequence ID" value="NZ_BAAAJF010000018.1"/>
</dbReference>
<proteinExistence type="predicted"/>
<keyword evidence="2" id="KW-1185">Reference proteome</keyword>
<organism evidence="1 2">
    <name type="scientific">Pseudonocardia alaniniphila</name>
    <dbReference type="NCBI Taxonomy" id="75291"/>
    <lineage>
        <taxon>Bacteria</taxon>
        <taxon>Bacillati</taxon>
        <taxon>Actinomycetota</taxon>
        <taxon>Actinomycetes</taxon>
        <taxon>Pseudonocardiales</taxon>
        <taxon>Pseudonocardiaceae</taxon>
        <taxon>Pseudonocardia</taxon>
    </lineage>
</organism>
<reference evidence="1 2" key="1">
    <citation type="submission" date="2022-03" db="EMBL/GenBank/DDBJ databases">
        <title>Pseudonocardia alaer sp. nov., a novel actinomycete isolated from reed forest soil.</title>
        <authorList>
            <person name="Wang L."/>
        </authorList>
    </citation>
    <scope>NUCLEOTIDE SEQUENCE [LARGE SCALE GENOMIC DNA]</scope>
    <source>
        <strain evidence="1 2">Y-16303</strain>
    </source>
</reference>